<feature type="region of interest" description="Disordered" evidence="3">
    <location>
        <begin position="1"/>
        <end position="54"/>
    </location>
</feature>
<feature type="transmembrane region" description="Helical" evidence="4">
    <location>
        <begin position="184"/>
        <end position="210"/>
    </location>
</feature>
<dbReference type="Gene3D" id="1.20.1250.20">
    <property type="entry name" value="MFS general substrate transporter like domains"/>
    <property type="match status" value="2"/>
</dbReference>
<feature type="transmembrane region" description="Helical" evidence="4">
    <location>
        <begin position="287"/>
        <end position="307"/>
    </location>
</feature>
<organism evidence="6 7">
    <name type="scientific">Hohenbuehelia grisea</name>
    <dbReference type="NCBI Taxonomy" id="104357"/>
    <lineage>
        <taxon>Eukaryota</taxon>
        <taxon>Fungi</taxon>
        <taxon>Dikarya</taxon>
        <taxon>Basidiomycota</taxon>
        <taxon>Agaricomycotina</taxon>
        <taxon>Agaricomycetes</taxon>
        <taxon>Agaricomycetidae</taxon>
        <taxon>Agaricales</taxon>
        <taxon>Pleurotineae</taxon>
        <taxon>Pleurotaceae</taxon>
        <taxon>Hohenbuehelia</taxon>
    </lineage>
</organism>
<dbReference type="PANTHER" id="PTHR11360">
    <property type="entry name" value="MONOCARBOXYLATE TRANSPORTER"/>
    <property type="match status" value="1"/>
</dbReference>
<keyword evidence="7" id="KW-1185">Reference proteome</keyword>
<feature type="transmembrane region" description="Helical" evidence="4">
    <location>
        <begin position="216"/>
        <end position="235"/>
    </location>
</feature>
<dbReference type="InterPro" id="IPR020846">
    <property type="entry name" value="MFS_dom"/>
</dbReference>
<evidence type="ECO:0000256" key="1">
    <source>
        <dbReference type="ARBA" id="ARBA00004141"/>
    </source>
</evidence>
<evidence type="ECO:0000259" key="5">
    <source>
        <dbReference type="PROSITE" id="PS50850"/>
    </source>
</evidence>
<dbReference type="InterPro" id="IPR011701">
    <property type="entry name" value="MFS"/>
</dbReference>
<keyword evidence="4" id="KW-0472">Membrane</keyword>
<feature type="transmembrane region" description="Helical" evidence="4">
    <location>
        <begin position="247"/>
        <end position="267"/>
    </location>
</feature>
<feature type="transmembrane region" description="Helical" evidence="4">
    <location>
        <begin position="465"/>
        <end position="486"/>
    </location>
</feature>
<dbReference type="EMBL" id="JASNQZ010000003">
    <property type="protein sequence ID" value="KAL0958736.1"/>
    <property type="molecule type" value="Genomic_DNA"/>
</dbReference>
<dbReference type="PANTHER" id="PTHR11360:SF234">
    <property type="entry name" value="MFS-TYPE TRANSPORTER DBAD-RELATED"/>
    <property type="match status" value="1"/>
</dbReference>
<dbReference type="InterPro" id="IPR050327">
    <property type="entry name" value="Proton-linked_MCT"/>
</dbReference>
<protein>
    <recommendedName>
        <fullName evidence="5">Major facilitator superfamily (MFS) profile domain-containing protein</fullName>
    </recommendedName>
</protein>
<accession>A0ABR3JUD9</accession>
<dbReference type="SUPFAM" id="SSF103473">
    <property type="entry name" value="MFS general substrate transporter"/>
    <property type="match status" value="1"/>
</dbReference>
<comment type="subcellular location">
    <subcellularLocation>
        <location evidence="1">Membrane</location>
        <topology evidence="1">Multi-pass membrane protein</topology>
    </subcellularLocation>
</comment>
<feature type="domain" description="Major facilitator superfamily (MFS) profile" evidence="5">
    <location>
        <begin position="290"/>
        <end position="499"/>
    </location>
</feature>
<evidence type="ECO:0000313" key="7">
    <source>
        <dbReference type="Proteomes" id="UP001556367"/>
    </source>
</evidence>
<dbReference type="Pfam" id="PF07690">
    <property type="entry name" value="MFS_1"/>
    <property type="match status" value="1"/>
</dbReference>
<feature type="transmembrane region" description="Helical" evidence="4">
    <location>
        <begin position="438"/>
        <end position="459"/>
    </location>
</feature>
<evidence type="ECO:0000313" key="6">
    <source>
        <dbReference type="EMBL" id="KAL0958736.1"/>
    </source>
</evidence>
<keyword evidence="4" id="KW-0812">Transmembrane</keyword>
<evidence type="ECO:0000256" key="3">
    <source>
        <dbReference type="SAM" id="MobiDB-lite"/>
    </source>
</evidence>
<dbReference type="PROSITE" id="PS50850">
    <property type="entry name" value="MFS"/>
    <property type="match status" value="1"/>
</dbReference>
<reference evidence="7" key="1">
    <citation type="submission" date="2024-06" db="EMBL/GenBank/DDBJ databases">
        <title>Multi-omics analyses provide insights into the biosynthesis of the anticancer antibiotic pleurotin in Hohenbuehelia grisea.</title>
        <authorList>
            <person name="Weaver J.A."/>
            <person name="Alberti F."/>
        </authorList>
    </citation>
    <scope>NUCLEOTIDE SEQUENCE [LARGE SCALE GENOMIC DNA]</scope>
    <source>
        <strain evidence="7">T-177</strain>
    </source>
</reference>
<comment type="similarity">
    <text evidence="2">Belongs to the major facilitator superfamily. Monocarboxylate porter (TC 2.A.1.13) family.</text>
</comment>
<feature type="transmembrane region" description="Helical" evidence="4">
    <location>
        <begin position="374"/>
        <end position="394"/>
    </location>
</feature>
<name>A0ABR3JUD9_9AGAR</name>
<gene>
    <name evidence="6" type="ORF">HGRIS_014065</name>
</gene>
<comment type="caution">
    <text evidence="6">The sequence shown here is derived from an EMBL/GenBank/DDBJ whole genome shotgun (WGS) entry which is preliminary data.</text>
</comment>
<dbReference type="InterPro" id="IPR036259">
    <property type="entry name" value="MFS_trans_sf"/>
</dbReference>
<evidence type="ECO:0000256" key="4">
    <source>
        <dbReference type="SAM" id="Phobius"/>
    </source>
</evidence>
<feature type="transmembrane region" description="Helical" evidence="4">
    <location>
        <begin position="400"/>
        <end position="426"/>
    </location>
</feature>
<dbReference type="Proteomes" id="UP001556367">
    <property type="component" value="Unassembled WGS sequence"/>
</dbReference>
<feature type="compositionally biased region" description="Basic and acidic residues" evidence="3">
    <location>
        <begin position="1"/>
        <end position="10"/>
    </location>
</feature>
<evidence type="ECO:0000256" key="2">
    <source>
        <dbReference type="ARBA" id="ARBA00006727"/>
    </source>
</evidence>
<proteinExistence type="inferred from homology"/>
<sequence>MNPQTTEHRRVPPPSFGQDSAHGITEVDPAPGDGVASTSNVQLPDHGPDNGVANTSHVRLVGASQPATERGLPFPPEDPLEGGRDGWLAVIGGSLVLCVSLGLVQSFGVFQDYYKRITLTERSPSEISWIGSTQSFFHFAIGLPAGLLFDKGYFYTCLTGGSVLYLVSFFLLSLARPHHYYQHLLAQGFGMGIGMGLMAFPALAVIAHYFVRRRSLAMGIVVAGSSVGGVFYPILLNNLFVNLGFGWGVRTVAFINFALLLLANFFIKRRHAHYELPASIGLKRVLLDWPFMLFVAGAWLVLWGLFFPCKLRHDLVNKHFVTLFRVSSVFYLQFYAARHHVKLSLVKYSLTIMNAASILGRILPNFLADKYGMFNVMIPLTIISGALIFGMFGAGTTGGLVAFALFYGFFSGGFVALCTPIASLFAAELSDIGIRIGIVSLGLGLSLLTGNPIAGALLAPPHYTWWRSIIFSSVVMFVGAACHIVARGALAKRHGTQWT</sequence>
<feature type="transmembrane region" description="Helical" evidence="4">
    <location>
        <begin position="153"/>
        <end position="172"/>
    </location>
</feature>
<feature type="transmembrane region" description="Helical" evidence="4">
    <location>
        <begin position="86"/>
        <end position="107"/>
    </location>
</feature>
<keyword evidence="4" id="KW-1133">Transmembrane helix</keyword>